<proteinExistence type="predicted"/>
<comment type="caution">
    <text evidence="2">The sequence shown here is derived from an EMBL/GenBank/DDBJ whole genome shotgun (WGS) entry which is preliminary data.</text>
</comment>
<protein>
    <submittedName>
        <fullName evidence="2">Uncharacterized protein</fullName>
    </submittedName>
</protein>
<gene>
    <name evidence="2" type="ORF">CEURO_LOCUS6624</name>
</gene>
<reference evidence="2" key="1">
    <citation type="submission" date="2022-07" db="EMBL/GenBank/DDBJ databases">
        <authorList>
            <person name="Macas J."/>
            <person name="Novak P."/>
            <person name="Neumann P."/>
        </authorList>
    </citation>
    <scope>NUCLEOTIDE SEQUENCE</scope>
</reference>
<dbReference type="AlphaFoldDB" id="A0A9P0YWT2"/>
<evidence type="ECO:0000313" key="2">
    <source>
        <dbReference type="EMBL" id="CAH9078223.1"/>
    </source>
</evidence>
<keyword evidence="3" id="KW-1185">Reference proteome</keyword>
<dbReference type="EMBL" id="CAMAPE010000010">
    <property type="protein sequence ID" value="CAH9078223.1"/>
    <property type="molecule type" value="Genomic_DNA"/>
</dbReference>
<organism evidence="2 3">
    <name type="scientific">Cuscuta europaea</name>
    <name type="common">European dodder</name>
    <dbReference type="NCBI Taxonomy" id="41803"/>
    <lineage>
        <taxon>Eukaryota</taxon>
        <taxon>Viridiplantae</taxon>
        <taxon>Streptophyta</taxon>
        <taxon>Embryophyta</taxon>
        <taxon>Tracheophyta</taxon>
        <taxon>Spermatophyta</taxon>
        <taxon>Magnoliopsida</taxon>
        <taxon>eudicotyledons</taxon>
        <taxon>Gunneridae</taxon>
        <taxon>Pentapetalae</taxon>
        <taxon>asterids</taxon>
        <taxon>lamiids</taxon>
        <taxon>Solanales</taxon>
        <taxon>Convolvulaceae</taxon>
        <taxon>Cuscuteae</taxon>
        <taxon>Cuscuta</taxon>
        <taxon>Cuscuta subgen. Cuscuta</taxon>
    </lineage>
</organism>
<dbReference type="Proteomes" id="UP001152484">
    <property type="component" value="Unassembled WGS sequence"/>
</dbReference>
<feature type="region of interest" description="Disordered" evidence="1">
    <location>
        <begin position="23"/>
        <end position="54"/>
    </location>
</feature>
<evidence type="ECO:0000256" key="1">
    <source>
        <dbReference type="SAM" id="MobiDB-lite"/>
    </source>
</evidence>
<sequence length="113" mass="13279">MHELGEDMRWVYYLTLIDLMRQKSHSHPSPPLCSSLSSRKEGEDSATPLFHSQTRAQPLEVQKEVFEEEKDRKKCGELKSITKVFLEFVGVSPEFHRSSPEFRRSSTEKRRIR</sequence>
<name>A0A9P0YWT2_CUSEU</name>
<evidence type="ECO:0000313" key="3">
    <source>
        <dbReference type="Proteomes" id="UP001152484"/>
    </source>
</evidence>
<accession>A0A9P0YWT2</accession>